<evidence type="ECO:0000256" key="8">
    <source>
        <dbReference type="ARBA" id="ARBA00023136"/>
    </source>
</evidence>
<evidence type="ECO:0000256" key="7">
    <source>
        <dbReference type="ARBA" id="ARBA00022989"/>
    </source>
</evidence>
<dbReference type="Proteomes" id="UP001152320">
    <property type="component" value="Chromosome 1"/>
</dbReference>
<keyword evidence="7 14" id="KW-1133">Transmembrane helix</keyword>
<keyword evidence="16" id="KW-1185">Reference proteome</keyword>
<feature type="compositionally biased region" description="Polar residues" evidence="13">
    <location>
        <begin position="73"/>
        <end position="84"/>
    </location>
</feature>
<dbReference type="InterPro" id="IPR002495">
    <property type="entry name" value="Glyco_trans_8"/>
</dbReference>
<evidence type="ECO:0000256" key="2">
    <source>
        <dbReference type="ARBA" id="ARBA00006351"/>
    </source>
</evidence>
<evidence type="ECO:0000256" key="9">
    <source>
        <dbReference type="ARBA" id="ARBA00023180"/>
    </source>
</evidence>
<dbReference type="EC" id="2.4.2.42" evidence="11"/>
<keyword evidence="5 14" id="KW-0812">Transmembrane</keyword>
<keyword evidence="9" id="KW-0325">Glycoprotein</keyword>
<sequence length="454" mass="52285">MRQKVRRALHWISLVCCGLIVGYYFGSARIKEPVRLEREPKRHSGHISCTAASWTSRMNATEQQDQISISSVAHSSLQTDSRVSTEIPDNGVGNKPQETKQTEKPHGNFTHNETLTQNKTNDQLESIQAQETPRMLNFFVNRRKRFEYFQEPQPQETVEVVPVVDIFGKKQLPFRECIHLSVVACGRIGTADTLVTLKSAAILSHTCLVFHVFAEGNSQKSIKNELDNWPNKTRDRITFYIYPITYPSGEDQREWKGISKPCSTQRIFIPELLPMVDTVLYVETDTLFINPVEDIWQYLTRFNSTQFAGLSPAHENPADGWYNRNARQPYYGKLGLDSGVMLLNLTKMREFKWSKRLVPIYKQYKDKIERGDQDLINVALYFHSDTVFEIPCEWNYRFDHCDRGNTCLRMETEGIALLRGTRGKIHAEGPFGAVYETYSDVSKKCMVFCTNILL</sequence>
<evidence type="ECO:0000256" key="11">
    <source>
        <dbReference type="ARBA" id="ARBA00038854"/>
    </source>
</evidence>
<evidence type="ECO:0000256" key="6">
    <source>
        <dbReference type="ARBA" id="ARBA00022968"/>
    </source>
</evidence>
<evidence type="ECO:0000256" key="5">
    <source>
        <dbReference type="ARBA" id="ARBA00022692"/>
    </source>
</evidence>
<evidence type="ECO:0000256" key="4">
    <source>
        <dbReference type="ARBA" id="ARBA00022679"/>
    </source>
</evidence>
<comment type="similarity">
    <text evidence="2">Belongs to the glycosyltransferase 8 family.</text>
</comment>
<accession>A0A9Q1CTR2</accession>
<evidence type="ECO:0000256" key="13">
    <source>
        <dbReference type="SAM" id="MobiDB-lite"/>
    </source>
</evidence>
<keyword evidence="6" id="KW-0735">Signal-anchor</keyword>
<dbReference type="Pfam" id="PF01501">
    <property type="entry name" value="Glyco_transf_8"/>
    <property type="match status" value="1"/>
</dbReference>
<dbReference type="InterPro" id="IPR051993">
    <property type="entry name" value="Glycosyltransferase_8"/>
</dbReference>
<comment type="function">
    <text evidence="10">Glycosyltransferase which elongates the O-linked glucose attached to EGF-like repeats in the extracellular domain of Notch proteins by catalyzing the addition of xylose.</text>
</comment>
<gene>
    <name evidence="15" type="ORF">HOLleu_04028</name>
</gene>
<keyword evidence="8 14" id="KW-0472">Membrane</keyword>
<dbReference type="PANTHER" id="PTHR46012:SF2">
    <property type="entry name" value="IP22168P"/>
    <property type="match status" value="1"/>
</dbReference>
<reference evidence="15" key="1">
    <citation type="submission" date="2021-10" db="EMBL/GenBank/DDBJ databases">
        <title>Tropical sea cucumber genome reveals ecological adaptation and Cuvierian tubules defense mechanism.</title>
        <authorList>
            <person name="Chen T."/>
        </authorList>
    </citation>
    <scope>NUCLEOTIDE SEQUENCE</scope>
    <source>
        <strain evidence="15">Nanhai2018</strain>
        <tissue evidence="15">Muscle</tissue>
    </source>
</reference>
<evidence type="ECO:0000256" key="10">
    <source>
        <dbReference type="ARBA" id="ARBA00037301"/>
    </source>
</evidence>
<evidence type="ECO:0000313" key="15">
    <source>
        <dbReference type="EMBL" id="KAJ8050720.1"/>
    </source>
</evidence>
<protein>
    <recommendedName>
        <fullName evidence="11">UDP-D-xylose:beta-D-glucoside alpha-1,3-D-xylosyltransferase</fullName>
        <ecNumber evidence="11">2.4.2.42</ecNumber>
    </recommendedName>
</protein>
<comment type="caution">
    <text evidence="15">The sequence shown here is derived from an EMBL/GenBank/DDBJ whole genome shotgun (WGS) entry which is preliminary data.</text>
</comment>
<evidence type="ECO:0000256" key="3">
    <source>
        <dbReference type="ARBA" id="ARBA00022676"/>
    </source>
</evidence>
<dbReference type="SUPFAM" id="SSF53448">
    <property type="entry name" value="Nucleotide-diphospho-sugar transferases"/>
    <property type="match status" value="1"/>
</dbReference>
<dbReference type="Gene3D" id="3.90.550.10">
    <property type="entry name" value="Spore Coat Polysaccharide Biosynthesis Protein SpsA, Chain A"/>
    <property type="match status" value="1"/>
</dbReference>
<dbReference type="GO" id="GO:0016020">
    <property type="term" value="C:membrane"/>
    <property type="evidence" value="ECO:0007669"/>
    <property type="project" value="UniProtKB-SubCell"/>
</dbReference>
<feature type="region of interest" description="Disordered" evidence="13">
    <location>
        <begin position="73"/>
        <end position="114"/>
    </location>
</feature>
<dbReference type="EMBL" id="JAIZAY010000001">
    <property type="protein sequence ID" value="KAJ8050720.1"/>
    <property type="molecule type" value="Genomic_DNA"/>
</dbReference>
<proteinExistence type="inferred from homology"/>
<dbReference type="InterPro" id="IPR029044">
    <property type="entry name" value="Nucleotide-diphossugar_trans"/>
</dbReference>
<name>A0A9Q1CTR2_HOLLE</name>
<evidence type="ECO:0000256" key="1">
    <source>
        <dbReference type="ARBA" id="ARBA00004606"/>
    </source>
</evidence>
<dbReference type="PANTHER" id="PTHR46012">
    <property type="entry name" value="IP22168P"/>
    <property type="match status" value="1"/>
</dbReference>
<feature type="transmembrane region" description="Helical" evidence="14">
    <location>
        <begin position="7"/>
        <end position="26"/>
    </location>
</feature>
<keyword evidence="4" id="KW-0808">Transferase</keyword>
<dbReference type="OrthoDB" id="6238971at2759"/>
<dbReference type="GO" id="GO:0016266">
    <property type="term" value="P:protein O-linked glycosylation via N-acetyl-galactosamine"/>
    <property type="evidence" value="ECO:0007669"/>
    <property type="project" value="TreeGrafter"/>
</dbReference>
<comment type="subcellular location">
    <subcellularLocation>
        <location evidence="1">Membrane</location>
        <topology evidence="1">Single-pass type II membrane protein</topology>
    </subcellularLocation>
</comment>
<evidence type="ECO:0000256" key="12">
    <source>
        <dbReference type="ARBA" id="ARBA00049181"/>
    </source>
</evidence>
<dbReference type="GO" id="GO:0140563">
    <property type="term" value="F:UDP-D-xylose:beta-D-glucoside alpha-1,3-D-xylosyltransferase activity"/>
    <property type="evidence" value="ECO:0007669"/>
    <property type="project" value="UniProtKB-EC"/>
</dbReference>
<keyword evidence="3" id="KW-0328">Glycosyltransferase</keyword>
<comment type="catalytic activity">
    <reaction evidence="12">
        <text>3-O-(beta-D-glucosyl)-L-seryl-[EGF-like domain protein] + UDP-alpha-D-xylose = 3-O-[alpha-D-xylosyl-(1-&gt;3)-beta-D-glucosyl]-L-seryl-[EGF-like domain protein] + UDP + H(+)</text>
        <dbReference type="Rhea" id="RHEA:56064"/>
        <dbReference type="Rhea" id="RHEA-COMP:14610"/>
        <dbReference type="Rhea" id="RHEA-COMP:14611"/>
        <dbReference type="ChEBI" id="CHEBI:15378"/>
        <dbReference type="ChEBI" id="CHEBI:57632"/>
        <dbReference type="ChEBI" id="CHEBI:58223"/>
        <dbReference type="ChEBI" id="CHEBI:140575"/>
        <dbReference type="ChEBI" id="CHEBI:140576"/>
        <dbReference type="EC" id="2.4.2.42"/>
    </reaction>
</comment>
<dbReference type="AlphaFoldDB" id="A0A9Q1CTR2"/>
<organism evidence="15 16">
    <name type="scientific">Holothuria leucospilota</name>
    <name type="common">Black long sea cucumber</name>
    <name type="synonym">Mertensiothuria leucospilota</name>
    <dbReference type="NCBI Taxonomy" id="206669"/>
    <lineage>
        <taxon>Eukaryota</taxon>
        <taxon>Metazoa</taxon>
        <taxon>Echinodermata</taxon>
        <taxon>Eleutherozoa</taxon>
        <taxon>Echinozoa</taxon>
        <taxon>Holothuroidea</taxon>
        <taxon>Aspidochirotacea</taxon>
        <taxon>Aspidochirotida</taxon>
        <taxon>Holothuriidae</taxon>
        <taxon>Holothuria</taxon>
    </lineage>
</organism>
<evidence type="ECO:0000313" key="16">
    <source>
        <dbReference type="Proteomes" id="UP001152320"/>
    </source>
</evidence>
<feature type="compositionally biased region" description="Basic and acidic residues" evidence="13">
    <location>
        <begin position="97"/>
        <end position="106"/>
    </location>
</feature>
<evidence type="ECO:0000256" key="14">
    <source>
        <dbReference type="SAM" id="Phobius"/>
    </source>
</evidence>